<feature type="chain" id="PRO_5042442673" description="ShKT domain-containing protein" evidence="4">
    <location>
        <begin position="22"/>
        <end position="568"/>
    </location>
</feature>
<dbReference type="InterPro" id="IPR003582">
    <property type="entry name" value="ShKT_dom"/>
</dbReference>
<evidence type="ECO:0000256" key="3">
    <source>
        <dbReference type="ARBA" id="ARBA00023002"/>
    </source>
</evidence>
<evidence type="ECO:0000313" key="6">
    <source>
        <dbReference type="EMBL" id="KAK3265423.1"/>
    </source>
</evidence>
<sequence length="568" mass="63538">MAALVRSAAFAFICMFAMAEGKRTSEAGKVTARSQSQSFFQMGGYAKGRLDEALRTLCKDKPGCEVWASDRAECERNQPFMYPMCPESCNSCKTLDHLEGKAYLEMVLYGLRSAKKAWQLISYKKISAVEARRLVQMEYLISDAQNEKLAVDPNNLRSQIRNATEMLGELAEIYPYAQYNASRGIRLPALETKESGLPDATTDASKTFTLLNGDEMPLMGFGTWQINGQPAYQAVKEALSCGYRHIDTAQAYGNEAEVGRAIQDSGVPRSDIFLATKLSVDTYGPSNAHTQVRKQLQLLRTDYLDLYMLHGFHPDAQLLHTTWRALELLHTTWRALEEMVDQGVVRSIGVSNFGIADLEALLKVAKIKPSVVQNKFDIYHQGITFNLDGKDVVDFCLKNSMLLVAYSPLNPWPYKMSPLEDPTAIALARKYDCTPSQILLKWALERSVAVIPRSTSPAHIRQNFEATQVPLGPNDMRLLDSLSWLVAAPWNRPTTPDLHGMGIQFVCTNKNDNCAEWAMNLECTRNPSFMRTTCPMSCRSCEEVVMKLHHAGASDSDPPGDQDEYHEL</sequence>
<dbReference type="PROSITE" id="PS51670">
    <property type="entry name" value="SHKT"/>
    <property type="match status" value="1"/>
</dbReference>
<dbReference type="Proteomes" id="UP001190700">
    <property type="component" value="Unassembled WGS sequence"/>
</dbReference>
<dbReference type="EMBL" id="LGRX02013924">
    <property type="protein sequence ID" value="KAK3265424.1"/>
    <property type="molecule type" value="Genomic_DNA"/>
</dbReference>
<dbReference type="PANTHER" id="PTHR43827">
    <property type="entry name" value="2,5-DIKETO-D-GLUCONIC ACID REDUCTASE"/>
    <property type="match status" value="1"/>
</dbReference>
<keyword evidence="3" id="KW-0560">Oxidoreductase</keyword>
<evidence type="ECO:0000313" key="7">
    <source>
        <dbReference type="Proteomes" id="UP001190700"/>
    </source>
</evidence>
<dbReference type="Pfam" id="PF01549">
    <property type="entry name" value="ShK"/>
    <property type="match status" value="2"/>
</dbReference>
<evidence type="ECO:0000256" key="4">
    <source>
        <dbReference type="SAM" id="SignalP"/>
    </source>
</evidence>
<dbReference type="Gene3D" id="3.20.20.100">
    <property type="entry name" value="NADP-dependent oxidoreductase domain"/>
    <property type="match status" value="1"/>
</dbReference>
<proteinExistence type="inferred from homology"/>
<dbReference type="InterPro" id="IPR020471">
    <property type="entry name" value="AKR"/>
</dbReference>
<dbReference type="InterPro" id="IPR023210">
    <property type="entry name" value="NADP_OxRdtase_dom"/>
</dbReference>
<dbReference type="PRINTS" id="PR00069">
    <property type="entry name" value="ALDKETRDTASE"/>
</dbReference>
<dbReference type="PROSITE" id="PS00062">
    <property type="entry name" value="ALDOKETO_REDUCTASE_2"/>
    <property type="match status" value="1"/>
</dbReference>
<dbReference type="PROSITE" id="PS00798">
    <property type="entry name" value="ALDOKETO_REDUCTASE_1"/>
    <property type="match status" value="1"/>
</dbReference>
<reference evidence="6 7" key="1">
    <citation type="journal article" date="2015" name="Genome Biol. Evol.">
        <title>Comparative Genomics of a Bacterivorous Green Alga Reveals Evolutionary Causalities and Consequences of Phago-Mixotrophic Mode of Nutrition.</title>
        <authorList>
            <person name="Burns J.A."/>
            <person name="Paasch A."/>
            <person name="Narechania A."/>
            <person name="Kim E."/>
        </authorList>
    </citation>
    <scope>NUCLEOTIDE SEQUENCE [LARGE SCALE GENOMIC DNA]</scope>
    <source>
        <strain evidence="6">PLY_AMNH</strain>
    </source>
</reference>
<dbReference type="GO" id="GO:0016616">
    <property type="term" value="F:oxidoreductase activity, acting on the CH-OH group of donors, NAD or NADP as acceptor"/>
    <property type="evidence" value="ECO:0007669"/>
    <property type="project" value="UniProtKB-ARBA"/>
</dbReference>
<organism evidence="6 7">
    <name type="scientific">Cymbomonas tetramitiformis</name>
    <dbReference type="NCBI Taxonomy" id="36881"/>
    <lineage>
        <taxon>Eukaryota</taxon>
        <taxon>Viridiplantae</taxon>
        <taxon>Chlorophyta</taxon>
        <taxon>Pyramimonadophyceae</taxon>
        <taxon>Pyramimonadales</taxon>
        <taxon>Pyramimonadaceae</taxon>
        <taxon>Cymbomonas</taxon>
    </lineage>
</organism>
<dbReference type="InterPro" id="IPR036812">
    <property type="entry name" value="NAD(P)_OxRdtase_dom_sf"/>
</dbReference>
<evidence type="ECO:0000256" key="2">
    <source>
        <dbReference type="ARBA" id="ARBA00022857"/>
    </source>
</evidence>
<dbReference type="SUPFAM" id="SSF51430">
    <property type="entry name" value="NAD(P)-linked oxidoreductase"/>
    <property type="match status" value="1"/>
</dbReference>
<dbReference type="EMBL" id="LGRX02013924">
    <property type="protein sequence ID" value="KAK3265423.1"/>
    <property type="molecule type" value="Genomic_DNA"/>
</dbReference>
<dbReference type="Pfam" id="PF00248">
    <property type="entry name" value="Aldo_ket_red"/>
    <property type="match status" value="1"/>
</dbReference>
<comment type="similarity">
    <text evidence="1">Belongs to the aldo/keto reductase family.</text>
</comment>
<comment type="caution">
    <text evidence="6">The sequence shown here is derived from an EMBL/GenBank/DDBJ whole genome shotgun (WGS) entry which is preliminary data.</text>
</comment>
<protein>
    <recommendedName>
        <fullName evidence="5">ShKT domain-containing protein</fullName>
    </recommendedName>
</protein>
<keyword evidence="4" id="KW-0732">Signal</keyword>
<dbReference type="AlphaFoldDB" id="A0AAE0FTA6"/>
<dbReference type="CDD" id="cd19071">
    <property type="entry name" value="AKR_AKR1-5-like"/>
    <property type="match status" value="1"/>
</dbReference>
<feature type="domain" description="ShKT" evidence="5">
    <location>
        <begin position="507"/>
        <end position="541"/>
    </location>
</feature>
<evidence type="ECO:0000256" key="1">
    <source>
        <dbReference type="ARBA" id="ARBA00007905"/>
    </source>
</evidence>
<gene>
    <name evidence="6" type="ORF">CYMTET_25892</name>
</gene>
<keyword evidence="2" id="KW-0521">NADP</keyword>
<accession>A0AAE0FTA6</accession>
<feature type="signal peptide" evidence="4">
    <location>
        <begin position="1"/>
        <end position="21"/>
    </location>
</feature>
<evidence type="ECO:0000259" key="5">
    <source>
        <dbReference type="PROSITE" id="PS51670"/>
    </source>
</evidence>
<keyword evidence="7" id="KW-1185">Reference proteome</keyword>
<dbReference type="InterPro" id="IPR018170">
    <property type="entry name" value="Aldo/ket_reductase_CS"/>
</dbReference>
<name>A0AAE0FTA6_9CHLO</name>
<dbReference type="SMART" id="SM00254">
    <property type="entry name" value="ShKT"/>
    <property type="match status" value="2"/>
</dbReference>
<dbReference type="PANTHER" id="PTHR43827:SF3">
    <property type="entry name" value="NADP-DEPENDENT OXIDOREDUCTASE DOMAIN-CONTAINING PROTEIN"/>
    <property type="match status" value="1"/>
</dbReference>
<reference evidence="6" key="2">
    <citation type="submission" date="2023-06" db="EMBL/GenBank/DDBJ databases">
        <title>Long-read-based genome assembly of the green algal bacterivore Cymbomonas tetramitiformis.</title>
        <authorList>
            <person name="Gyaltshen Y."/>
            <person name="Rozenberg A."/>
            <person name="Paasch A."/>
            <person name="Burns J.A."/>
            <person name="Warring S."/>
            <person name="Larson R."/>
            <person name="Maurer-Alcala X."/>
            <person name="Dacks J."/>
            <person name="Kim E."/>
        </authorList>
    </citation>
    <scope>NUCLEOTIDE SEQUENCE</scope>
    <source>
        <strain evidence="6">PLY_AMNH</strain>
    </source>
</reference>